<dbReference type="OrthoDB" id="1658288at2759"/>
<dbReference type="PANTHER" id="PTHR10622:SF10">
    <property type="entry name" value="HET DOMAIN-CONTAINING PROTEIN"/>
    <property type="match status" value="1"/>
</dbReference>
<feature type="region of interest" description="Disordered" evidence="1">
    <location>
        <begin position="1732"/>
        <end position="1803"/>
    </location>
</feature>
<feature type="compositionally biased region" description="Polar residues" evidence="1">
    <location>
        <begin position="1747"/>
        <end position="1787"/>
    </location>
</feature>
<dbReference type="PANTHER" id="PTHR10622">
    <property type="entry name" value="HET DOMAIN-CONTAINING PROTEIN"/>
    <property type="match status" value="1"/>
</dbReference>
<feature type="compositionally biased region" description="Acidic residues" evidence="1">
    <location>
        <begin position="324"/>
        <end position="334"/>
    </location>
</feature>
<dbReference type="EMBL" id="PVQB02000312">
    <property type="protein sequence ID" value="KAF4338945.1"/>
    <property type="molecule type" value="Genomic_DNA"/>
</dbReference>
<dbReference type="InterPro" id="IPR010730">
    <property type="entry name" value="HET"/>
</dbReference>
<sequence>MYSQLRQNILSKTPNPQNESPLFSILPGEVRDSIFSYVLTDHPDPTPAKKFSENTCYTRPSYLAAQSTDTRLLRTCRAIYRETWYKPFLLREQTQWATSGDRAPPPSQAPLQLYSTLLKVAKYLGTDSVEIERLRVFAQMYKLEEGGLESILRMPHLAPRTVTLTIRHTDWWYWEDDEPLRFEGNWIKDVCAALGPSTTQFCIELESLERKKDQVDKIAKQMVDNWFFKRPDGVVLYADTSDANRKVSRWSGSSTWHGQRWIRDETEPNKLDYYIVSIKFRPIIEIERSGGAISENAIREARGPSALDRPKLWLPDQEKIETENAYEDVADSDNDGLPQPDSDNDDWYAAMEERYEALPHYATLSHTWDHDESTFQSFGSLDWIHSQPGFDKVGRACEIALSLNYEWLWADTVCIDKTDSDELNEAINSMFSWYQQSGVCLAYLSDVPTANISDTELLTSTTRIEDMAYCMLGIFDVKMPIIYGEGSKAMDRLLDIITDSEQMNSSLRYGLIKDESRAARRKKIFANGVKAGNEVFTKEYKNESRPQSSIHVLILGGSHPVRDTLRTRLWRSVTSRITAKSDDELDFEHESFDIIFRYSVDLEPQNSIISPSYCRCGSVQVLRRMRNVESLPKIEKLVDIPEVREHGRYHVFCRLHTDVMKRLPGKFERLSYEDENGFSMKYVAFPPPLEDIWKARQSNANYEQSTTMRDPRVQSKHPVIQHLEPVTASQASMTGIPESKFTYDQGDEGSEICSESPQSTTFDLTIQSSRTRPSTVPTSHNEKAQVLSQVSSTSTKGILLVKEEVQNSLDQLHNLRAQSISQDHVFEGNNDRSTIYSFDTLSDDPKLQYFQAFIDQLAEDVRADSGSIALKDLGPEFLGNSLREFAWKLHGESVNPFQLETSVIIHRKRRNIVDMLHFEVPELEIADSDSEPSHCKSDTEDDVLPASAPFRKADETIIDWIGDINPVSTSGLSQIPQYRQFIQGSNAYQWLLTKIDQHRLLSCEDCNCIHEIGDMIRAMLKDHGSLRKISRGRPSVVVEMTYSMEWDLFGYMKDSGIPYPFSQSLPDVLCLTGRLEQAQACTVGEYLDQTWPQTGSSLVTLLQKLLANVQEKGQSSGSSSIGLLTAKAEGKMLEISVTGDYYYVSEVGEQLGWIASALRPPPRLPHDHEGPVTIGPRIDDFGVNSTSVAKFQTSNRLRAHCMLAFSWGFTTAYKPPAGQCWQWLFCCPVLVRDYPILRRSVPQSGLEISLRYVAGIIGSQEVVQWHDRLLMKGFNMLIIASLVSSDVMVWHLLVSDEPEKRISYVDPRLNEIDSKVSDEMQLGYVEGKRHVIGWCTKATDFCGNATANQDIESAGLPRAPASTVIDKLYIEGGSPITAGLILDINKKEQPFWLQREKDYPGLLNWVKTQPVVFYDVEDRRAWLVNGASALLHLVRISLHRDANDPESAYDWVYENSKLKDHWPSSGNRQSAIQTLKNWDNRALSVYIIDKRVDASGAPITRYSTFEDRVRNILHSMEKLVDRQAKTASQDGIKISQSWDPRRDVVGFDILDIIDPSVPIYPRMQHLNSWGHGWIDLIPTVGITTIFGRGFGDLIRADEPNSICPSWRSVPGGKDFLTASFSTMQMLHEKRLLRMEPGLAGGDLTKKITWVAAKEATMQYNCIKMHVGSNPQASGNECNHNPVQFLAKRWWSRTVPHGLKPVHLGSLDPHGAIIFGHTILGLRTGDRSMLKLADDDGAGSSTSGDGSLQASASGSGVSQTTSMTVPSAATSSPDANVQQGPNYTSSTTDEVKKRWTKFRGWIRK</sequence>
<reference evidence="3" key="2">
    <citation type="submission" date="2020-02" db="EMBL/GenBank/DDBJ databases">
        <title>Identification and distribution of gene clusters putatively required for synthesis of sphingolipid metabolism inhibitors in phylogenetically diverse species of the filamentous fungus Fusarium.</title>
        <authorList>
            <person name="Kim H.-S."/>
            <person name="Busman M."/>
            <person name="Brown D.W."/>
            <person name="Divon H."/>
            <person name="Uhlig S."/>
            <person name="Proctor R.H."/>
        </authorList>
    </citation>
    <scope>NUCLEOTIDE SEQUENCE</scope>
    <source>
        <strain evidence="3">NRRL 25174</strain>
    </source>
</reference>
<reference evidence="3" key="1">
    <citation type="journal article" date="2017" name="Mycologia">
        <title>Fusarium algeriense, sp. nov., a novel toxigenic crown rot pathogen of durum wheat from Algeria is nested in the Fusarium burgessii species complex.</title>
        <authorList>
            <person name="Laraba I."/>
            <person name="Keddad A."/>
            <person name="Boureghda H."/>
            <person name="Abdallah N."/>
            <person name="Vaughan M.M."/>
            <person name="Proctor R.H."/>
            <person name="Busman M."/>
            <person name="O'Donnell K."/>
        </authorList>
    </citation>
    <scope>NUCLEOTIDE SEQUENCE</scope>
    <source>
        <strain evidence="3">NRRL 25174</strain>
    </source>
</reference>
<evidence type="ECO:0000256" key="1">
    <source>
        <dbReference type="SAM" id="MobiDB-lite"/>
    </source>
</evidence>
<evidence type="ECO:0000313" key="3">
    <source>
        <dbReference type="EMBL" id="KAF4338945.1"/>
    </source>
</evidence>
<protein>
    <recommendedName>
        <fullName evidence="2">Heterokaryon incompatibility domain-containing protein</fullName>
    </recommendedName>
</protein>
<feature type="domain" description="Heterokaryon incompatibility" evidence="2">
    <location>
        <begin position="361"/>
        <end position="447"/>
    </location>
</feature>
<dbReference type="Pfam" id="PF06985">
    <property type="entry name" value="HET"/>
    <property type="match status" value="1"/>
</dbReference>
<gene>
    <name evidence="3" type="ORF">FBEOM_7121</name>
</gene>
<feature type="compositionally biased region" description="Basic residues" evidence="1">
    <location>
        <begin position="1793"/>
        <end position="1803"/>
    </location>
</feature>
<dbReference type="Proteomes" id="UP000730481">
    <property type="component" value="Unassembled WGS sequence"/>
</dbReference>
<comment type="caution">
    <text evidence="3">The sequence shown here is derived from an EMBL/GenBank/DDBJ whole genome shotgun (WGS) entry which is preliminary data.</text>
</comment>
<organism evidence="3 4">
    <name type="scientific">Fusarium beomiforme</name>
    <dbReference type="NCBI Taxonomy" id="44412"/>
    <lineage>
        <taxon>Eukaryota</taxon>
        <taxon>Fungi</taxon>
        <taxon>Dikarya</taxon>
        <taxon>Ascomycota</taxon>
        <taxon>Pezizomycotina</taxon>
        <taxon>Sordariomycetes</taxon>
        <taxon>Hypocreomycetidae</taxon>
        <taxon>Hypocreales</taxon>
        <taxon>Nectriaceae</taxon>
        <taxon>Fusarium</taxon>
        <taxon>Fusarium burgessii species complex</taxon>
    </lineage>
</organism>
<accession>A0A9P5AHN8</accession>
<feature type="compositionally biased region" description="Polar residues" evidence="1">
    <location>
        <begin position="1"/>
        <end position="21"/>
    </location>
</feature>
<evidence type="ECO:0000313" key="4">
    <source>
        <dbReference type="Proteomes" id="UP000730481"/>
    </source>
</evidence>
<name>A0A9P5AHN8_9HYPO</name>
<feature type="region of interest" description="Disordered" evidence="1">
    <location>
        <begin position="323"/>
        <end position="343"/>
    </location>
</feature>
<evidence type="ECO:0000259" key="2">
    <source>
        <dbReference type="Pfam" id="PF06985"/>
    </source>
</evidence>
<keyword evidence="4" id="KW-1185">Reference proteome</keyword>
<feature type="region of interest" description="Disordered" evidence="1">
    <location>
        <begin position="1"/>
        <end position="22"/>
    </location>
</feature>
<proteinExistence type="predicted"/>
<feature type="compositionally biased region" description="Low complexity" evidence="1">
    <location>
        <begin position="1737"/>
        <end position="1746"/>
    </location>
</feature>